<sequence length="152" mass="17639">MIKIYHKTATIKAEQFDGSAEMIDKYKIINTRFSSTAIEFEGAYFLPTLEGELRVNIGDWIATGIKGEHWAIEADVFKKTYKELPVIPKNVADYLEEYNRSNTTLGDVLCSEKLRSWISYTPDYRFNYDSYKKRQDLIALAWLIGYQVEGDK</sequence>
<protein>
    <submittedName>
        <fullName evidence="1">DUF1642 domain-containing protein</fullName>
    </submittedName>
</protein>
<name>A0A291I9M4_9CAUD</name>
<dbReference type="Proteomes" id="UP000229296">
    <property type="component" value="Segment"/>
</dbReference>
<organism evidence="1 2">
    <name type="scientific">Lactobacillus phage LpeD</name>
    <dbReference type="NCBI Taxonomy" id="2041210"/>
    <lineage>
        <taxon>Viruses</taxon>
        <taxon>Duplodnaviria</taxon>
        <taxon>Heunggongvirae</taxon>
        <taxon>Uroviricota</taxon>
        <taxon>Caudoviricetes</taxon>
        <taxon>Herelleviridae</taxon>
        <taxon>Elpedvirus</taxon>
        <taxon>Elpedvirus LpeD</taxon>
    </lineage>
</organism>
<dbReference type="InterPro" id="IPR012865">
    <property type="entry name" value="DUF1642"/>
</dbReference>
<evidence type="ECO:0000313" key="1">
    <source>
        <dbReference type="EMBL" id="ATG86396.1"/>
    </source>
</evidence>
<evidence type="ECO:0000313" key="2">
    <source>
        <dbReference type="Proteomes" id="UP000229296"/>
    </source>
</evidence>
<accession>A0A291I9M4</accession>
<gene>
    <name evidence="1" type="ORF">LpeD_152</name>
</gene>
<dbReference type="EMBL" id="MF787246">
    <property type="protein sequence ID" value="ATG86396.1"/>
    <property type="molecule type" value="Genomic_DNA"/>
</dbReference>
<proteinExistence type="predicted"/>
<keyword evidence="2" id="KW-1185">Reference proteome</keyword>
<reference evidence="1 2" key="1">
    <citation type="submission" date="2017-08" db="EMBL/GenBank/DDBJ databases">
        <title>Isolation and Characterization of phages of Lactobacillus pentosus and plantarum.</title>
        <authorList>
            <person name="Qi R."/>
            <person name="Yu M."/>
            <person name="Qiao X."/>
            <person name="Li Y."/>
        </authorList>
    </citation>
    <scope>NUCLEOTIDE SEQUENCE [LARGE SCALE GENOMIC DNA]</scope>
</reference>
<dbReference type="Pfam" id="PF07852">
    <property type="entry name" value="DUF1642"/>
    <property type="match status" value="1"/>
</dbReference>